<evidence type="ECO:0000313" key="3">
    <source>
        <dbReference type="Proteomes" id="UP000247498"/>
    </source>
</evidence>
<feature type="compositionally biased region" description="Pro residues" evidence="1">
    <location>
        <begin position="42"/>
        <end position="58"/>
    </location>
</feature>
<sequence>MKPSEQSEQASEPQSMAGPVKTVRLGPALLCSTPHGAAPLPRATPPRRAPPAPQPPQPQQALSAEEEAWVALALEAVAQLVESRNGDADREAGAGA</sequence>
<feature type="region of interest" description="Disordered" evidence="1">
    <location>
        <begin position="1"/>
        <end position="66"/>
    </location>
</feature>
<evidence type="ECO:0000313" key="2">
    <source>
        <dbReference type="EMBL" id="GBF92451.1"/>
    </source>
</evidence>
<dbReference type="AlphaFoldDB" id="A0A2V0NXU4"/>
<comment type="caution">
    <text evidence="2">The sequence shown here is derived from an EMBL/GenBank/DDBJ whole genome shotgun (WGS) entry which is preliminary data.</text>
</comment>
<reference evidence="2 3" key="1">
    <citation type="journal article" date="2018" name="Sci. Rep.">
        <title>Raphidocelis subcapitata (=Pseudokirchneriella subcapitata) provides an insight into genome evolution and environmental adaptations in the Sphaeropleales.</title>
        <authorList>
            <person name="Suzuki S."/>
            <person name="Yamaguchi H."/>
            <person name="Nakajima N."/>
            <person name="Kawachi M."/>
        </authorList>
    </citation>
    <scope>NUCLEOTIDE SEQUENCE [LARGE SCALE GENOMIC DNA]</scope>
    <source>
        <strain evidence="2 3">NIES-35</strain>
    </source>
</reference>
<keyword evidence="3" id="KW-1185">Reference proteome</keyword>
<protein>
    <submittedName>
        <fullName evidence="2">Uncharacterized protein</fullName>
    </submittedName>
</protein>
<feature type="compositionally biased region" description="Low complexity" evidence="1">
    <location>
        <begin position="1"/>
        <end position="15"/>
    </location>
</feature>
<evidence type="ECO:0000256" key="1">
    <source>
        <dbReference type="SAM" id="MobiDB-lite"/>
    </source>
</evidence>
<name>A0A2V0NXU4_9CHLO</name>
<dbReference type="EMBL" id="BDRX01000032">
    <property type="protein sequence ID" value="GBF92451.1"/>
    <property type="molecule type" value="Genomic_DNA"/>
</dbReference>
<organism evidence="2 3">
    <name type="scientific">Raphidocelis subcapitata</name>
    <dbReference type="NCBI Taxonomy" id="307507"/>
    <lineage>
        <taxon>Eukaryota</taxon>
        <taxon>Viridiplantae</taxon>
        <taxon>Chlorophyta</taxon>
        <taxon>core chlorophytes</taxon>
        <taxon>Chlorophyceae</taxon>
        <taxon>CS clade</taxon>
        <taxon>Sphaeropleales</taxon>
        <taxon>Selenastraceae</taxon>
        <taxon>Raphidocelis</taxon>
    </lineage>
</organism>
<gene>
    <name evidence="2" type="ORF">Rsub_04555</name>
</gene>
<proteinExistence type="predicted"/>
<accession>A0A2V0NXU4</accession>
<dbReference type="InParanoid" id="A0A2V0NXU4"/>
<dbReference type="Proteomes" id="UP000247498">
    <property type="component" value="Unassembled WGS sequence"/>
</dbReference>